<accession>A0A0B7MJ80</accession>
<feature type="transmembrane region" description="Helical" evidence="7">
    <location>
        <begin position="39"/>
        <end position="57"/>
    </location>
</feature>
<feature type="transmembrane region" description="Helical" evidence="7">
    <location>
        <begin position="131"/>
        <end position="158"/>
    </location>
</feature>
<dbReference type="InterPro" id="IPR002751">
    <property type="entry name" value="CbiM/NikMN"/>
</dbReference>
<evidence type="ECO:0000256" key="3">
    <source>
        <dbReference type="ARBA" id="ARBA00022475"/>
    </source>
</evidence>
<dbReference type="PANTHER" id="PTHR34229">
    <property type="entry name" value="METAL TRANSPORT PROTEIN HI_1621-RELATED"/>
    <property type="match status" value="1"/>
</dbReference>
<keyword evidence="9" id="KW-1185">Reference proteome</keyword>
<evidence type="ECO:0000313" key="8">
    <source>
        <dbReference type="EMBL" id="CEO88041.1"/>
    </source>
</evidence>
<dbReference type="Gene3D" id="1.10.1760.20">
    <property type="match status" value="1"/>
</dbReference>
<keyword evidence="3" id="KW-1003">Cell membrane</keyword>
<evidence type="ECO:0000256" key="5">
    <source>
        <dbReference type="ARBA" id="ARBA00022989"/>
    </source>
</evidence>
<dbReference type="GO" id="GO:0000041">
    <property type="term" value="P:transition metal ion transport"/>
    <property type="evidence" value="ECO:0007669"/>
    <property type="project" value="InterPro"/>
</dbReference>
<feature type="transmembrane region" description="Helical" evidence="7">
    <location>
        <begin position="7"/>
        <end position="27"/>
    </location>
</feature>
<feature type="transmembrane region" description="Helical" evidence="7">
    <location>
        <begin position="69"/>
        <end position="92"/>
    </location>
</feature>
<proteinExistence type="predicted"/>
<comment type="subcellular location">
    <subcellularLocation>
        <location evidence="1">Cell membrane</location>
        <topology evidence="1">Multi-pass membrane protein</topology>
    </subcellularLocation>
</comment>
<evidence type="ECO:0000256" key="1">
    <source>
        <dbReference type="ARBA" id="ARBA00004651"/>
    </source>
</evidence>
<feature type="transmembrane region" description="Helical" evidence="7">
    <location>
        <begin position="164"/>
        <end position="187"/>
    </location>
</feature>
<keyword evidence="2" id="KW-0813">Transport</keyword>
<keyword evidence="4 7" id="KW-0812">Transmembrane</keyword>
<dbReference type="RefSeq" id="WP_044664284.1">
    <property type="nucleotide sequence ID" value="NZ_CDRZ01000047.1"/>
</dbReference>
<gene>
    <name evidence="8" type="ORF">SSCH_1400004</name>
</gene>
<keyword evidence="5 7" id="KW-1133">Transmembrane helix</keyword>
<dbReference type="Pfam" id="PF01891">
    <property type="entry name" value="CbiM"/>
    <property type="match status" value="1"/>
</dbReference>
<evidence type="ECO:0000256" key="7">
    <source>
        <dbReference type="SAM" id="Phobius"/>
    </source>
</evidence>
<reference evidence="9" key="1">
    <citation type="submission" date="2015-01" db="EMBL/GenBank/DDBJ databases">
        <authorList>
            <person name="Manzoor Shahid"/>
            <person name="Zubair Saima"/>
        </authorList>
    </citation>
    <scope>NUCLEOTIDE SEQUENCE [LARGE SCALE GENOMIC DNA]</scope>
    <source>
        <strain evidence="9">Sp3</strain>
    </source>
</reference>
<name>A0A0B7MJ80_9FIRM</name>
<dbReference type="EMBL" id="CDRZ01000047">
    <property type="protein sequence ID" value="CEO88041.1"/>
    <property type="molecule type" value="Genomic_DNA"/>
</dbReference>
<dbReference type="GO" id="GO:0005886">
    <property type="term" value="C:plasma membrane"/>
    <property type="evidence" value="ECO:0007669"/>
    <property type="project" value="UniProtKB-SubCell"/>
</dbReference>
<keyword evidence="6 7" id="KW-0472">Membrane</keyword>
<dbReference type="AlphaFoldDB" id="A0A0B7MJ80"/>
<feature type="transmembrane region" description="Helical" evidence="7">
    <location>
        <begin position="98"/>
        <end position="119"/>
    </location>
</feature>
<evidence type="ECO:0000256" key="2">
    <source>
        <dbReference type="ARBA" id="ARBA00022448"/>
    </source>
</evidence>
<sequence length="208" mass="21918">MHIADGVLPAYLWISGNVFSGTLALWTLSKKTNAEDIPYISLVTAAVFVASLLHVPIGPVSAHFILNGLAGITLGILSFPAIVVALTLQAVLFQFGGFTTIGINAVIMGVPALAAWGIFRAGQKTHIKHKLGIFAALAGGIAIALGTLLFSLCLLMAGKGFQNVVPLAVISHLPIMVIEAVVCFFFAEYVGKVKPELLEISLGKEFYS</sequence>
<dbReference type="PANTHER" id="PTHR34229:SF1">
    <property type="entry name" value="METAL TRANSPORT PROTEIN HI_1621-RELATED"/>
    <property type="match status" value="1"/>
</dbReference>
<dbReference type="Proteomes" id="UP000046155">
    <property type="component" value="Unassembled WGS sequence"/>
</dbReference>
<organism evidence="8 9">
    <name type="scientific">Syntrophaceticus schinkii</name>
    <dbReference type="NCBI Taxonomy" id="499207"/>
    <lineage>
        <taxon>Bacteria</taxon>
        <taxon>Bacillati</taxon>
        <taxon>Bacillota</taxon>
        <taxon>Clostridia</taxon>
        <taxon>Thermoanaerobacterales</taxon>
        <taxon>Thermoanaerobacterales Family III. Incertae Sedis</taxon>
        <taxon>Syntrophaceticus</taxon>
    </lineage>
</organism>
<evidence type="ECO:0000256" key="4">
    <source>
        <dbReference type="ARBA" id="ARBA00022692"/>
    </source>
</evidence>
<dbReference type="OrthoDB" id="9809846at2"/>
<dbReference type="NCBIfam" id="NF004905">
    <property type="entry name" value="PRK06265.1-5"/>
    <property type="match status" value="1"/>
</dbReference>
<evidence type="ECO:0000256" key="6">
    <source>
        <dbReference type="ARBA" id="ARBA00023136"/>
    </source>
</evidence>
<protein>
    <submittedName>
        <fullName evidence="8">Cobalamin (Vitamin B12) biosynthesis CbiM protein</fullName>
    </submittedName>
</protein>
<evidence type="ECO:0000313" key="9">
    <source>
        <dbReference type="Proteomes" id="UP000046155"/>
    </source>
</evidence>